<geneLocation type="plasmid" evidence="2 3">
    <name>unnamed2</name>
</geneLocation>
<dbReference type="Gene3D" id="1.10.260.40">
    <property type="entry name" value="lambda repressor-like DNA-binding domains"/>
    <property type="match status" value="1"/>
</dbReference>
<dbReference type="Pfam" id="PF13560">
    <property type="entry name" value="HTH_31"/>
    <property type="match status" value="1"/>
</dbReference>
<dbReference type="AlphaFoldDB" id="A0A2S2D008"/>
<sequence length="180" mass="19654">MTTPLFGRTLRRLRVLRGMKQAHLADLLGVTQATVSRWERGDLAMTPAQAAAAERRLVSAPDPAQDAALRRLVESSGLKVHLICDRTHRLLAASPARRAEWRGDPADFLGRSLLLFATPEILAEEERLDALGWRDGRLASLAVETGSNGDALLPIRPGRALWERLPLADGSPARLVTTLS</sequence>
<dbReference type="SMART" id="SM00530">
    <property type="entry name" value="HTH_XRE"/>
    <property type="match status" value="1"/>
</dbReference>
<dbReference type="GO" id="GO:0003677">
    <property type="term" value="F:DNA binding"/>
    <property type="evidence" value="ECO:0007669"/>
    <property type="project" value="InterPro"/>
</dbReference>
<accession>A0A2S2D008</accession>
<proteinExistence type="predicted"/>
<evidence type="ECO:0000313" key="3">
    <source>
        <dbReference type="Proteomes" id="UP000245629"/>
    </source>
</evidence>
<evidence type="ECO:0000259" key="1">
    <source>
        <dbReference type="PROSITE" id="PS50943"/>
    </source>
</evidence>
<protein>
    <submittedName>
        <fullName evidence="2">Transcriptional regulator</fullName>
    </submittedName>
</protein>
<feature type="domain" description="HTH cro/C1-type" evidence="1">
    <location>
        <begin position="10"/>
        <end position="41"/>
    </location>
</feature>
<dbReference type="CDD" id="cd00093">
    <property type="entry name" value="HTH_XRE"/>
    <property type="match status" value="1"/>
</dbReference>
<dbReference type="InterPro" id="IPR010982">
    <property type="entry name" value="Lambda_DNA-bd_dom_sf"/>
</dbReference>
<dbReference type="KEGG" id="azz:DEW08_25970"/>
<dbReference type="RefSeq" id="WP_109333455.1">
    <property type="nucleotide sequence ID" value="NZ_CP029357.1"/>
</dbReference>
<keyword evidence="3" id="KW-1185">Reference proteome</keyword>
<keyword evidence="2" id="KW-0614">Plasmid</keyword>
<evidence type="ECO:0000313" key="2">
    <source>
        <dbReference type="EMBL" id="AWK89797.1"/>
    </source>
</evidence>
<dbReference type="SUPFAM" id="SSF47413">
    <property type="entry name" value="lambda repressor-like DNA-binding domains"/>
    <property type="match status" value="1"/>
</dbReference>
<dbReference type="Proteomes" id="UP000245629">
    <property type="component" value="Plasmid unnamed2"/>
</dbReference>
<dbReference type="PROSITE" id="PS50943">
    <property type="entry name" value="HTH_CROC1"/>
    <property type="match status" value="1"/>
</dbReference>
<gene>
    <name evidence="2" type="ORF">DEW08_25970</name>
</gene>
<dbReference type="EMBL" id="CP029357">
    <property type="protein sequence ID" value="AWK89797.1"/>
    <property type="molecule type" value="Genomic_DNA"/>
</dbReference>
<organism evidence="2 3">
    <name type="scientific">Azospirillum thermophilum</name>
    <dbReference type="NCBI Taxonomy" id="2202148"/>
    <lineage>
        <taxon>Bacteria</taxon>
        <taxon>Pseudomonadati</taxon>
        <taxon>Pseudomonadota</taxon>
        <taxon>Alphaproteobacteria</taxon>
        <taxon>Rhodospirillales</taxon>
        <taxon>Azospirillaceae</taxon>
        <taxon>Azospirillum</taxon>
    </lineage>
</organism>
<name>A0A2S2D008_9PROT</name>
<dbReference type="InterPro" id="IPR001387">
    <property type="entry name" value="Cro/C1-type_HTH"/>
</dbReference>
<reference evidence="3" key="1">
    <citation type="submission" date="2018-05" db="EMBL/GenBank/DDBJ databases">
        <title>Azospirillum thermophila sp. nov., a novel isolated from hot spring.</title>
        <authorList>
            <person name="Zhao Z."/>
        </authorList>
    </citation>
    <scope>NUCLEOTIDE SEQUENCE [LARGE SCALE GENOMIC DNA]</scope>
    <source>
        <strain evidence="3">CFH 70021</strain>
        <plasmid evidence="3">unnamed2</plasmid>
    </source>
</reference>
<dbReference type="OrthoDB" id="123556at2"/>